<feature type="region of interest" description="Disordered" evidence="1">
    <location>
        <begin position="690"/>
        <end position="710"/>
    </location>
</feature>
<proteinExistence type="predicted"/>
<accession>A0ABR4KQB8</accession>
<organism evidence="3 4">
    <name type="scientific">Aspergillus pseudoustus</name>
    <dbReference type="NCBI Taxonomy" id="1810923"/>
    <lineage>
        <taxon>Eukaryota</taxon>
        <taxon>Fungi</taxon>
        <taxon>Dikarya</taxon>
        <taxon>Ascomycota</taxon>
        <taxon>Pezizomycotina</taxon>
        <taxon>Eurotiomycetes</taxon>
        <taxon>Eurotiomycetidae</taxon>
        <taxon>Eurotiales</taxon>
        <taxon>Aspergillaceae</taxon>
        <taxon>Aspergillus</taxon>
        <taxon>Aspergillus subgen. Nidulantes</taxon>
    </lineage>
</organism>
<protein>
    <submittedName>
        <fullName evidence="3">Cryptococcal mannosyltransferase 1-domain-containing protein</fullName>
    </submittedName>
</protein>
<keyword evidence="2" id="KW-1133">Transmembrane helix</keyword>
<evidence type="ECO:0000256" key="2">
    <source>
        <dbReference type="SAM" id="Phobius"/>
    </source>
</evidence>
<evidence type="ECO:0000313" key="3">
    <source>
        <dbReference type="EMBL" id="KAL2853438.1"/>
    </source>
</evidence>
<feature type="transmembrane region" description="Helical" evidence="2">
    <location>
        <begin position="86"/>
        <end position="106"/>
    </location>
</feature>
<evidence type="ECO:0000313" key="4">
    <source>
        <dbReference type="Proteomes" id="UP001610446"/>
    </source>
</evidence>
<feature type="region of interest" description="Disordered" evidence="1">
    <location>
        <begin position="593"/>
        <end position="659"/>
    </location>
</feature>
<dbReference type="Pfam" id="PF11735">
    <property type="entry name" value="CAP59_mtransfer"/>
    <property type="match status" value="1"/>
</dbReference>
<gene>
    <name evidence="3" type="ORF">BJY01DRAFT_258866</name>
</gene>
<keyword evidence="3" id="KW-0328">Glycosyltransferase</keyword>
<dbReference type="InterPro" id="IPR021047">
    <property type="entry name" value="Mannosyltransferase_CMT1"/>
</dbReference>
<comment type="caution">
    <text evidence="3">The sequence shown here is derived from an EMBL/GenBank/DDBJ whole genome shotgun (WGS) entry which is preliminary data.</text>
</comment>
<dbReference type="PANTHER" id="PTHR34144">
    <property type="entry name" value="CHROMOSOME 8, WHOLE GENOME SHOTGUN SEQUENCE"/>
    <property type="match status" value="1"/>
</dbReference>
<reference evidence="3 4" key="1">
    <citation type="submission" date="2024-07" db="EMBL/GenBank/DDBJ databases">
        <title>Section-level genome sequencing and comparative genomics of Aspergillus sections Usti and Cavernicolus.</title>
        <authorList>
            <consortium name="Lawrence Berkeley National Laboratory"/>
            <person name="Nybo J.L."/>
            <person name="Vesth T.C."/>
            <person name="Theobald S."/>
            <person name="Frisvad J.C."/>
            <person name="Larsen T.O."/>
            <person name="Kjaerboelling I."/>
            <person name="Rothschild-Mancinelli K."/>
            <person name="Lyhne E.K."/>
            <person name="Kogle M.E."/>
            <person name="Barry K."/>
            <person name="Clum A."/>
            <person name="Na H."/>
            <person name="Ledsgaard L."/>
            <person name="Lin J."/>
            <person name="Lipzen A."/>
            <person name="Kuo A."/>
            <person name="Riley R."/>
            <person name="Mondo S."/>
            <person name="Labutti K."/>
            <person name="Haridas S."/>
            <person name="Pangalinan J."/>
            <person name="Salamov A.A."/>
            <person name="Simmons B.A."/>
            <person name="Magnuson J.K."/>
            <person name="Chen J."/>
            <person name="Drula E."/>
            <person name="Henrissat B."/>
            <person name="Wiebenga A."/>
            <person name="Lubbers R.J."/>
            <person name="Gomes A.C."/>
            <person name="Makela M.R."/>
            <person name="Stajich J."/>
            <person name="Grigoriev I.V."/>
            <person name="Mortensen U.H."/>
            <person name="De Vries R.P."/>
            <person name="Baker S.E."/>
            <person name="Andersen M.R."/>
        </authorList>
    </citation>
    <scope>NUCLEOTIDE SEQUENCE [LARGE SCALE GENOMIC DNA]</scope>
    <source>
        <strain evidence="3 4">CBS 123904</strain>
    </source>
</reference>
<evidence type="ECO:0000256" key="1">
    <source>
        <dbReference type="SAM" id="MobiDB-lite"/>
    </source>
</evidence>
<dbReference type="EMBL" id="JBFXLU010000019">
    <property type="protein sequence ID" value="KAL2853438.1"/>
    <property type="molecule type" value="Genomic_DNA"/>
</dbReference>
<dbReference type="PANTHER" id="PTHR34144:SF8">
    <property type="entry name" value="GLYCOSYLTRANSFERASE FAMILY 69 PROTEIN"/>
    <property type="match status" value="1"/>
</dbReference>
<sequence>MTSRLLHPDEYELDMRSRSSIDSQGTFNLDEADFESQTIPKNSSLIYRPPLISRIFGSNYYSGYRRLNPSKPFFAPSKRPSCYRRCTFLGIIFALLLLASIFRPSYTWRPAHYTALSRIVGNSTTNGRGNPRNEKIFIAASLYDRGGDIAGGQWGQRILTLIELLGEENVFLSIYENDSGSAGAGALLEFKTQTSCNKSIVFEDKLDWAELHAVTVPGGSKRVKRIEYLAEVRNRALRPLDTHPDMRFDKLLYLNDIIFDPVDALQLLFSTHADENGVAQYRAACAVDFINPFKFYDTYATRDLQGYGVGLPFFPWFTTAGNGLSRKDVLAGTDAVRVRSCWGGMVAFDARYFQQPKAGPSQDHVARFRASHDPFWEASECCLIHADIQDIPVNPEDIEDTGIYMNPFVRVAYDPLSFSWLGFTRRFERLYTLIHNIGSHVASLPHYNPRRTEVPGQRVFETAWVPNEDDYEGGSYQDIRRIAANDGFCGRRGLQVLVEDRVEGQAGWESIPIPTSNSTLYLPCLLLSHQDVSCHFPFHLFAYLTCSFQFSMVTTRTDRMDFSKRFTELTGLNITNIIHSVVEAVADRSSYTLEESRHAPKKQSAHALAGQNQTSGDVKTFPHSSSSPPLFPSPLLSPSPSPSPYNTSPNSSHFHSPSLLKAPVMPTSGLANVDDTAGFMAAARSLKLEQSYGKPPSPEPTDNASVDNDNTGVDGVVNNLDTFEDLIAHVFQLLIGLPAKNTPPAENTTFVESTTPVDTAPVVENGYLESNTADWVVATNAEFAVHSPETDKIQPQQENRENLSVFKAWGTPAVRDKPAAQARRVIIKGLPVSWSTPDKVLSLIHGGMIESVSIAPSGNAHVLFCNPASCKAFYDKYPNGIDLDKERKFTVFVDLGEEVDVISSQLSFNLSVGATRVVRAVGVDMETTMNELVKIATSNHRKVEKIIDSYVPGYPRAVSFRFCSIDDAVRFRAALVRNEDWEHCNVQYATDPCEVANGYHAD</sequence>
<dbReference type="GO" id="GO:0016757">
    <property type="term" value="F:glycosyltransferase activity"/>
    <property type="evidence" value="ECO:0007669"/>
    <property type="project" value="UniProtKB-KW"/>
</dbReference>
<dbReference type="Proteomes" id="UP001610446">
    <property type="component" value="Unassembled WGS sequence"/>
</dbReference>
<keyword evidence="2" id="KW-0472">Membrane</keyword>
<keyword evidence="3" id="KW-0808">Transferase</keyword>
<keyword evidence="2" id="KW-0812">Transmembrane</keyword>
<keyword evidence="4" id="KW-1185">Reference proteome</keyword>
<name>A0ABR4KQB8_9EURO</name>
<feature type="compositionally biased region" description="Low complexity" evidence="1">
    <location>
        <begin position="644"/>
        <end position="653"/>
    </location>
</feature>
<feature type="compositionally biased region" description="Pro residues" evidence="1">
    <location>
        <begin position="629"/>
        <end position="643"/>
    </location>
</feature>